<feature type="region of interest" description="Disordered" evidence="1">
    <location>
        <begin position="1"/>
        <end position="64"/>
    </location>
</feature>
<dbReference type="OrthoDB" id="10274134at2759"/>
<proteinExistence type="predicted"/>
<evidence type="ECO:0000313" key="3">
    <source>
        <dbReference type="Proteomes" id="UP000601435"/>
    </source>
</evidence>
<feature type="compositionally biased region" description="Polar residues" evidence="1">
    <location>
        <begin position="52"/>
        <end position="64"/>
    </location>
</feature>
<feature type="compositionally biased region" description="Polar residues" evidence="1">
    <location>
        <begin position="10"/>
        <end position="25"/>
    </location>
</feature>
<reference evidence="2" key="1">
    <citation type="submission" date="2021-02" db="EMBL/GenBank/DDBJ databases">
        <authorList>
            <person name="Dougan E. K."/>
            <person name="Rhodes N."/>
            <person name="Thang M."/>
            <person name="Chan C."/>
        </authorList>
    </citation>
    <scope>NUCLEOTIDE SEQUENCE</scope>
</reference>
<organism evidence="2 3">
    <name type="scientific">Symbiodinium necroappetens</name>
    <dbReference type="NCBI Taxonomy" id="1628268"/>
    <lineage>
        <taxon>Eukaryota</taxon>
        <taxon>Sar</taxon>
        <taxon>Alveolata</taxon>
        <taxon>Dinophyceae</taxon>
        <taxon>Suessiales</taxon>
        <taxon>Symbiodiniaceae</taxon>
        <taxon>Symbiodinium</taxon>
    </lineage>
</organism>
<dbReference type="AlphaFoldDB" id="A0A813C993"/>
<dbReference type="Proteomes" id="UP000601435">
    <property type="component" value="Unassembled WGS sequence"/>
</dbReference>
<protein>
    <submittedName>
        <fullName evidence="2">Uncharacterized protein</fullName>
    </submittedName>
</protein>
<accession>A0A813C993</accession>
<comment type="caution">
    <text evidence="2">The sequence shown here is derived from an EMBL/GenBank/DDBJ whole genome shotgun (WGS) entry which is preliminary data.</text>
</comment>
<sequence length="64" mass="7018">MCRTTVREGSITTGSPSRTNPTSLVSGHIRNGRRCRSIAPSPSLRPRDVQTGYRTQPLTSMEMA</sequence>
<evidence type="ECO:0000256" key="1">
    <source>
        <dbReference type="SAM" id="MobiDB-lite"/>
    </source>
</evidence>
<keyword evidence="3" id="KW-1185">Reference proteome</keyword>
<gene>
    <name evidence="2" type="ORF">SNEC2469_LOCUS34171</name>
</gene>
<evidence type="ECO:0000313" key="2">
    <source>
        <dbReference type="EMBL" id="CAE7941161.1"/>
    </source>
</evidence>
<name>A0A813C993_9DINO</name>
<dbReference type="EMBL" id="CAJNJA010093274">
    <property type="protein sequence ID" value="CAE7941161.1"/>
    <property type="molecule type" value="Genomic_DNA"/>
</dbReference>